<dbReference type="InterPro" id="IPR005467">
    <property type="entry name" value="His_kinase_dom"/>
</dbReference>
<keyword evidence="4" id="KW-0808">Transferase</keyword>
<keyword evidence="5" id="KW-0418">Kinase</keyword>
<dbReference type="EMBL" id="VSSQ01000616">
    <property type="protein sequence ID" value="MPL98581.1"/>
    <property type="molecule type" value="Genomic_DNA"/>
</dbReference>
<dbReference type="CDD" id="cd00082">
    <property type="entry name" value="HisKA"/>
    <property type="match status" value="1"/>
</dbReference>
<accession>A0A644W4E6</accession>
<dbReference type="SMART" id="SM00388">
    <property type="entry name" value="HisKA"/>
    <property type="match status" value="1"/>
</dbReference>
<evidence type="ECO:0000256" key="4">
    <source>
        <dbReference type="ARBA" id="ARBA00022679"/>
    </source>
</evidence>
<protein>
    <recommendedName>
        <fullName evidence="2">histidine kinase</fullName>
        <ecNumber evidence="2">2.7.13.3</ecNumber>
    </recommendedName>
</protein>
<dbReference type="Pfam" id="PF00512">
    <property type="entry name" value="HisKA"/>
    <property type="match status" value="1"/>
</dbReference>
<name>A0A644W4E6_9ZZZZ</name>
<feature type="transmembrane region" description="Helical" evidence="6">
    <location>
        <begin position="12"/>
        <end position="30"/>
    </location>
</feature>
<dbReference type="SUPFAM" id="SSF47384">
    <property type="entry name" value="Homodimeric domain of signal transducing histidine kinase"/>
    <property type="match status" value="1"/>
</dbReference>
<evidence type="ECO:0000256" key="2">
    <source>
        <dbReference type="ARBA" id="ARBA00012438"/>
    </source>
</evidence>
<keyword evidence="6" id="KW-0812">Transmembrane</keyword>
<comment type="catalytic activity">
    <reaction evidence="1">
        <text>ATP + protein L-histidine = ADP + protein N-phospho-L-histidine.</text>
        <dbReference type="EC" id="2.7.13.3"/>
    </reaction>
</comment>
<dbReference type="GO" id="GO:0000155">
    <property type="term" value="F:phosphorelay sensor kinase activity"/>
    <property type="evidence" value="ECO:0007669"/>
    <property type="project" value="InterPro"/>
</dbReference>
<dbReference type="InterPro" id="IPR003661">
    <property type="entry name" value="HisK_dim/P_dom"/>
</dbReference>
<dbReference type="AlphaFoldDB" id="A0A644W4E6"/>
<keyword evidence="6" id="KW-0472">Membrane</keyword>
<dbReference type="EC" id="2.7.13.3" evidence="2"/>
<dbReference type="InterPro" id="IPR036890">
    <property type="entry name" value="HATPase_C_sf"/>
</dbReference>
<dbReference type="SUPFAM" id="SSF55874">
    <property type="entry name" value="ATPase domain of HSP90 chaperone/DNA topoisomerase II/histidine kinase"/>
    <property type="match status" value="1"/>
</dbReference>
<evidence type="ECO:0000256" key="3">
    <source>
        <dbReference type="ARBA" id="ARBA00022553"/>
    </source>
</evidence>
<sequence length="427" mass="49386">MKLLSYTSRIQLRYFMILFGIFSILFYVVLNWNVLRNVDEVLHNRKINLLAYLEANPDAPFQGDNPLDDFTFYAINIATFQKGKETYTDTLVYEPVDDELDEYRKLTTFVEIHNQHYRLEIIAPHLEAAEMIGTIAFFLGILLIGLSLSFYLSQRIISRIIWKPFYDMLEKLRGFRLDKQRLPELSSSGIDEFQMLNESINELVLKNMEVFDSQKQFIENASHEMQTPLAVIQSRLEALIGRAELTQEQAEIVEGLISSTQRLKKLNKTLLLLSKIENRQFLLTDQVDVNQIIRQSMEYYEEQKSTLHISVTIETEAQLTVQGNIMLTEILIQNLLKNAFLHNTENGILTIYVGEKQLAISNSVHKKAGEGAMLDKEKLFNRFYKQSGNPDSWGLGLSIAKKIADTSGWELCYRSDEALHIFEVNFQ</sequence>
<dbReference type="InterPro" id="IPR036097">
    <property type="entry name" value="HisK_dim/P_sf"/>
</dbReference>
<keyword evidence="3" id="KW-0597">Phosphoprotein</keyword>
<dbReference type="Gene3D" id="3.30.565.10">
    <property type="entry name" value="Histidine kinase-like ATPase, C-terminal domain"/>
    <property type="match status" value="1"/>
</dbReference>
<dbReference type="Gene3D" id="1.10.287.130">
    <property type="match status" value="1"/>
</dbReference>
<dbReference type="GO" id="GO:0005886">
    <property type="term" value="C:plasma membrane"/>
    <property type="evidence" value="ECO:0007669"/>
    <property type="project" value="TreeGrafter"/>
</dbReference>
<gene>
    <name evidence="8" type="ORF">SDC9_44787</name>
</gene>
<organism evidence="8">
    <name type="scientific">bioreactor metagenome</name>
    <dbReference type="NCBI Taxonomy" id="1076179"/>
    <lineage>
        <taxon>unclassified sequences</taxon>
        <taxon>metagenomes</taxon>
        <taxon>ecological metagenomes</taxon>
    </lineage>
</organism>
<dbReference type="PANTHER" id="PTHR45436:SF5">
    <property type="entry name" value="SENSOR HISTIDINE KINASE TRCS"/>
    <property type="match status" value="1"/>
</dbReference>
<dbReference type="InterPro" id="IPR050428">
    <property type="entry name" value="TCS_sensor_his_kinase"/>
</dbReference>
<dbReference type="PANTHER" id="PTHR45436">
    <property type="entry name" value="SENSOR HISTIDINE KINASE YKOH"/>
    <property type="match status" value="1"/>
</dbReference>
<evidence type="ECO:0000256" key="5">
    <source>
        <dbReference type="ARBA" id="ARBA00022777"/>
    </source>
</evidence>
<feature type="transmembrane region" description="Helical" evidence="6">
    <location>
        <begin position="131"/>
        <end position="153"/>
    </location>
</feature>
<dbReference type="PROSITE" id="PS50109">
    <property type="entry name" value="HIS_KIN"/>
    <property type="match status" value="1"/>
</dbReference>
<feature type="domain" description="Histidine kinase" evidence="7">
    <location>
        <begin position="220"/>
        <end position="427"/>
    </location>
</feature>
<reference evidence="8" key="1">
    <citation type="submission" date="2019-08" db="EMBL/GenBank/DDBJ databases">
        <authorList>
            <person name="Kucharzyk K."/>
            <person name="Murdoch R.W."/>
            <person name="Higgins S."/>
            <person name="Loffler F."/>
        </authorList>
    </citation>
    <scope>NUCLEOTIDE SEQUENCE</scope>
</reference>
<evidence type="ECO:0000256" key="1">
    <source>
        <dbReference type="ARBA" id="ARBA00000085"/>
    </source>
</evidence>
<evidence type="ECO:0000256" key="6">
    <source>
        <dbReference type="SAM" id="Phobius"/>
    </source>
</evidence>
<comment type="caution">
    <text evidence="8">The sequence shown here is derived from an EMBL/GenBank/DDBJ whole genome shotgun (WGS) entry which is preliminary data.</text>
</comment>
<evidence type="ECO:0000313" key="8">
    <source>
        <dbReference type="EMBL" id="MPL98581.1"/>
    </source>
</evidence>
<evidence type="ECO:0000259" key="7">
    <source>
        <dbReference type="PROSITE" id="PS50109"/>
    </source>
</evidence>
<proteinExistence type="predicted"/>
<keyword evidence="6" id="KW-1133">Transmembrane helix</keyword>